<dbReference type="EMBL" id="BOMF01000092">
    <property type="protein sequence ID" value="GID47558.1"/>
    <property type="molecule type" value="Genomic_DNA"/>
</dbReference>
<dbReference type="RefSeq" id="WP_204297710.1">
    <property type="nucleotide sequence ID" value="NZ_BAAAGQ010000011.1"/>
</dbReference>
<proteinExistence type="predicted"/>
<keyword evidence="1" id="KW-0732">Signal</keyword>
<feature type="chain" id="PRO_5046267352" evidence="1">
    <location>
        <begin position="29"/>
        <end position="523"/>
    </location>
</feature>
<sequence length="523" mass="55032">MITTLSRSLITTAVSAAVLVGTAGSAVAATNTLTVTAINRSGAKVAVTTTVVNLSSAKEYRVRTGVKRTLPKGNYAVLARISTGSAHTLGGRTVKVSGASKLTIDARQGRLVNTRLSPAPAVIDRTQSVRICSEGGTYGEVEATAFSTETVYVIPSASKYLSYAALSHWKDTNLVGGYATLHQTKKGVPSNPAPVFATAKLGTVTVDSRRGPSASNSAEVAVQPVGGGCGDHMFANLGNSDQPTTGKLRLSAGKWDIRGDGYGYTTSGEGRYISTFNATRTIAAGKSYFLRFFSAAWGPGTGLPATYQGRIVYELGDMLADPYFTGVGGTYGGEGTVKVKASLKLGGKTLKTFTNGPNTYGIDYRVKKAGWYTLTSTGTRYEPGFVFPAGMLSTATSVVFRFYAKKNTSGLTQTMAVQHVPAGLNGYNQAKPGSTTNVALRLSRYLKYGDMKKGPNPKLKSLSTKISTDGGRTWRSVPVRKINGVWHAIVPNPAAGAVSLRTRATYTNGGYTEATVFRAYAIG</sequence>
<evidence type="ECO:0000256" key="1">
    <source>
        <dbReference type="SAM" id="SignalP"/>
    </source>
</evidence>
<accession>A0ABQ3WMT3</accession>
<organism evidence="2">
    <name type="scientific">Actinoplanes campanulatus</name>
    <dbReference type="NCBI Taxonomy" id="113559"/>
    <lineage>
        <taxon>Bacteria</taxon>
        <taxon>Bacillati</taxon>
        <taxon>Actinomycetota</taxon>
        <taxon>Actinomycetes</taxon>
        <taxon>Micromonosporales</taxon>
        <taxon>Micromonosporaceae</taxon>
        <taxon>Actinoplanes</taxon>
    </lineage>
</organism>
<feature type="signal peptide" evidence="1">
    <location>
        <begin position="1"/>
        <end position="28"/>
    </location>
</feature>
<name>A0ABQ3WMT3_9ACTN</name>
<reference evidence="2" key="1">
    <citation type="submission" date="2021-01" db="EMBL/GenBank/DDBJ databases">
        <title>Whole genome shotgun sequence of Actinoplanes capillaceus NBRC 16408.</title>
        <authorList>
            <person name="Komaki H."/>
            <person name="Tamura T."/>
        </authorList>
    </citation>
    <scope>NUCLEOTIDE SEQUENCE [LARGE SCALE GENOMIC DNA]</scope>
    <source>
        <strain evidence="2">NBRC 16408</strain>
    </source>
</reference>
<protein>
    <submittedName>
        <fullName evidence="2">Uncharacterized protein</fullName>
    </submittedName>
</protein>
<gene>
    <name evidence="2" type="ORF">Aca07nite_48330</name>
</gene>
<comment type="caution">
    <text evidence="2">The sequence shown here is derived from an EMBL/GenBank/DDBJ whole genome shotgun (WGS) entry which is preliminary data.</text>
</comment>
<evidence type="ECO:0000313" key="2">
    <source>
        <dbReference type="EMBL" id="GID47558.1"/>
    </source>
</evidence>